<evidence type="ECO:0000256" key="4">
    <source>
        <dbReference type="SAM" id="SignalP"/>
    </source>
</evidence>
<feature type="domain" description="Solute-binding protein family 5" evidence="5">
    <location>
        <begin position="104"/>
        <end position="428"/>
    </location>
</feature>
<keyword evidence="7" id="KW-1185">Reference proteome</keyword>
<dbReference type="PANTHER" id="PTHR30290:SF9">
    <property type="entry name" value="OLIGOPEPTIDE-BINDING PROTEIN APPA"/>
    <property type="match status" value="1"/>
</dbReference>
<feature type="signal peptide" evidence="4">
    <location>
        <begin position="1"/>
        <end position="41"/>
    </location>
</feature>
<dbReference type="InterPro" id="IPR000914">
    <property type="entry name" value="SBP_5_dom"/>
</dbReference>
<dbReference type="InterPro" id="IPR006311">
    <property type="entry name" value="TAT_signal"/>
</dbReference>
<gene>
    <name evidence="6" type="ORF">GCM10009759_15130</name>
</gene>
<evidence type="ECO:0000313" key="7">
    <source>
        <dbReference type="Proteomes" id="UP001500897"/>
    </source>
</evidence>
<name>A0ABN2WH12_9ACTN</name>
<evidence type="ECO:0000256" key="3">
    <source>
        <dbReference type="ARBA" id="ARBA00022729"/>
    </source>
</evidence>
<dbReference type="Pfam" id="PF00496">
    <property type="entry name" value="SBP_bac_5"/>
    <property type="match status" value="1"/>
</dbReference>
<dbReference type="InterPro" id="IPR030678">
    <property type="entry name" value="Peptide/Ni-bd"/>
</dbReference>
<dbReference type="PANTHER" id="PTHR30290">
    <property type="entry name" value="PERIPLASMIC BINDING COMPONENT OF ABC TRANSPORTER"/>
    <property type="match status" value="1"/>
</dbReference>
<evidence type="ECO:0000313" key="6">
    <source>
        <dbReference type="EMBL" id="GAA2091000.1"/>
    </source>
</evidence>
<evidence type="ECO:0000256" key="2">
    <source>
        <dbReference type="ARBA" id="ARBA00022448"/>
    </source>
</evidence>
<feature type="chain" id="PRO_5046964402" evidence="4">
    <location>
        <begin position="42"/>
        <end position="537"/>
    </location>
</feature>
<dbReference type="SUPFAM" id="SSF53850">
    <property type="entry name" value="Periplasmic binding protein-like II"/>
    <property type="match status" value="1"/>
</dbReference>
<dbReference type="Gene3D" id="3.40.190.10">
    <property type="entry name" value="Periplasmic binding protein-like II"/>
    <property type="match status" value="1"/>
</dbReference>
<dbReference type="RefSeq" id="WP_344551079.1">
    <property type="nucleotide sequence ID" value="NZ_BAAANS010000007.1"/>
</dbReference>
<sequence>MNAFSAGSGGPLPLSAISRRALLRGALAGAGLLALSACRSAADSAAGTDAAASGDAASPRRGGVLTVGVGVDFTPALLFAQSANSLLQRLVFNTLTRYDEQLRPQPELAKSWEVAADGLGVTLKLRDDVTFHSGRKFTADDVVFAIKNLQNPVRSAQLRSTALTVTDFRKNGDFELTLVLAHPVSNLFDLFEFMIIPDSATVEDAVAGTKLIGTGPFTFTDRKPGSSLSFARNEKYWNPGRPYLDGVEIKVIPQAETLLSSVKTGQTQLTYAVRGKDVATLKDDKRFRITQYDTGAGAFYIGANLSFPEVQDKRVRQAIAWAIDRDRLVQQALGGYATVSSVPWPKSSPAYREEDAKRYHHDPEKAKALLAEAGVTSLSLPLAHQSDAGSTAVAQILQYDLKQVGIEVQLQPVDSPTMQKQLISQSMPALWTLSHSFSQAHPATLAVSAYPFNEAKNTSKFSSPAYTDAVQKAWNRSDPDSAEAKALYQQVTDILLDEQFIVDLAIAGLVEVAGAQVRGVTLNKYSYLNLDDAYLAG</sequence>
<dbReference type="EMBL" id="BAAANS010000007">
    <property type="protein sequence ID" value="GAA2091000.1"/>
    <property type="molecule type" value="Genomic_DNA"/>
</dbReference>
<protein>
    <submittedName>
        <fullName evidence="6">ABC transporter substrate-binding protein</fullName>
    </submittedName>
</protein>
<dbReference type="PIRSF" id="PIRSF002741">
    <property type="entry name" value="MppA"/>
    <property type="match status" value="1"/>
</dbReference>
<accession>A0ABN2WH12</accession>
<comment type="similarity">
    <text evidence="1">Belongs to the bacterial solute-binding protein 5 family.</text>
</comment>
<dbReference type="CDD" id="cd00995">
    <property type="entry name" value="PBP2_NikA_DppA_OppA_like"/>
    <property type="match status" value="1"/>
</dbReference>
<dbReference type="PROSITE" id="PS51318">
    <property type="entry name" value="TAT"/>
    <property type="match status" value="1"/>
</dbReference>
<keyword evidence="3 4" id="KW-0732">Signal</keyword>
<keyword evidence="2" id="KW-0813">Transport</keyword>
<dbReference type="Proteomes" id="UP001500897">
    <property type="component" value="Unassembled WGS sequence"/>
</dbReference>
<evidence type="ECO:0000259" key="5">
    <source>
        <dbReference type="Pfam" id="PF00496"/>
    </source>
</evidence>
<organism evidence="6 7">
    <name type="scientific">Kitasatospora saccharophila</name>
    <dbReference type="NCBI Taxonomy" id="407973"/>
    <lineage>
        <taxon>Bacteria</taxon>
        <taxon>Bacillati</taxon>
        <taxon>Actinomycetota</taxon>
        <taxon>Actinomycetes</taxon>
        <taxon>Kitasatosporales</taxon>
        <taxon>Streptomycetaceae</taxon>
        <taxon>Kitasatospora</taxon>
    </lineage>
</organism>
<comment type="caution">
    <text evidence="6">The sequence shown here is derived from an EMBL/GenBank/DDBJ whole genome shotgun (WGS) entry which is preliminary data.</text>
</comment>
<proteinExistence type="inferred from homology"/>
<dbReference type="Gene3D" id="3.10.105.10">
    <property type="entry name" value="Dipeptide-binding Protein, Domain 3"/>
    <property type="match status" value="1"/>
</dbReference>
<dbReference type="InterPro" id="IPR039424">
    <property type="entry name" value="SBP_5"/>
</dbReference>
<reference evidence="7" key="1">
    <citation type="journal article" date="2019" name="Int. J. Syst. Evol. Microbiol.">
        <title>The Global Catalogue of Microorganisms (GCM) 10K type strain sequencing project: providing services to taxonomists for standard genome sequencing and annotation.</title>
        <authorList>
            <consortium name="The Broad Institute Genomics Platform"/>
            <consortium name="The Broad Institute Genome Sequencing Center for Infectious Disease"/>
            <person name="Wu L."/>
            <person name="Ma J."/>
        </authorList>
    </citation>
    <scope>NUCLEOTIDE SEQUENCE [LARGE SCALE GENOMIC DNA]</scope>
    <source>
        <strain evidence="7">JCM 14559</strain>
    </source>
</reference>
<evidence type="ECO:0000256" key="1">
    <source>
        <dbReference type="ARBA" id="ARBA00005695"/>
    </source>
</evidence>